<evidence type="ECO:0000256" key="3">
    <source>
        <dbReference type="SAM" id="MobiDB-lite"/>
    </source>
</evidence>
<dbReference type="InterPro" id="IPR008936">
    <property type="entry name" value="Rho_GTPase_activation_prot"/>
</dbReference>
<gene>
    <name evidence="7" type="ORF">CYNAS_LOCUS22408</name>
</gene>
<dbReference type="CDD" id="cd04013">
    <property type="entry name" value="C2_SynGAP_like"/>
    <property type="match status" value="1"/>
</dbReference>
<comment type="caution">
    <text evidence="7">The sequence shown here is derived from an EMBL/GenBank/DDBJ whole genome shotgun (WGS) entry which is preliminary data.</text>
</comment>
<evidence type="ECO:0000313" key="7">
    <source>
        <dbReference type="EMBL" id="CAJ0610425.1"/>
    </source>
</evidence>
<protein>
    <submittedName>
        <fullName evidence="7">Uncharacterized protein</fullName>
    </submittedName>
</protein>
<evidence type="ECO:0000313" key="8">
    <source>
        <dbReference type="Proteomes" id="UP001176961"/>
    </source>
</evidence>
<dbReference type="InterPro" id="IPR035892">
    <property type="entry name" value="C2_domain_sf"/>
</dbReference>
<keyword evidence="4" id="KW-0472">Membrane</keyword>
<feature type="region of interest" description="Disordered" evidence="3">
    <location>
        <begin position="232"/>
        <end position="266"/>
    </location>
</feature>
<evidence type="ECO:0000256" key="2">
    <source>
        <dbReference type="SAM" id="Coils"/>
    </source>
</evidence>
<dbReference type="Pfam" id="PF00168">
    <property type="entry name" value="C2"/>
    <property type="match status" value="1"/>
</dbReference>
<dbReference type="SUPFAM" id="SSF49562">
    <property type="entry name" value="C2 domain (Calcium/lipid-binding domain, CaLB)"/>
    <property type="match status" value="1"/>
</dbReference>
<reference evidence="7" key="1">
    <citation type="submission" date="2023-07" db="EMBL/GenBank/DDBJ databases">
        <authorList>
            <consortium name="CYATHOMIX"/>
        </authorList>
    </citation>
    <scope>NUCLEOTIDE SEQUENCE</scope>
    <source>
        <strain evidence="7">N/A</strain>
    </source>
</reference>
<feature type="region of interest" description="Disordered" evidence="3">
    <location>
        <begin position="1029"/>
        <end position="1048"/>
    </location>
</feature>
<feature type="region of interest" description="Disordered" evidence="3">
    <location>
        <begin position="982"/>
        <end position="1008"/>
    </location>
</feature>
<dbReference type="PROSITE" id="PS00509">
    <property type="entry name" value="RAS_GTPASE_ACTIV_1"/>
    <property type="match status" value="1"/>
</dbReference>
<keyword evidence="4" id="KW-1133">Transmembrane helix</keyword>
<evidence type="ECO:0000259" key="5">
    <source>
        <dbReference type="PROSITE" id="PS50004"/>
    </source>
</evidence>
<dbReference type="PROSITE" id="PS50004">
    <property type="entry name" value="C2"/>
    <property type="match status" value="1"/>
</dbReference>
<dbReference type="InterPro" id="IPR001936">
    <property type="entry name" value="RasGAP_dom"/>
</dbReference>
<feature type="transmembrane region" description="Helical" evidence="4">
    <location>
        <begin position="1264"/>
        <end position="1288"/>
    </location>
</feature>
<dbReference type="InterPro" id="IPR057606">
    <property type="entry name" value="SynGAP1-like_PH"/>
</dbReference>
<dbReference type="Pfam" id="PF00616">
    <property type="entry name" value="RasGAP"/>
    <property type="match status" value="1"/>
</dbReference>
<dbReference type="SMART" id="SM00239">
    <property type="entry name" value="C2"/>
    <property type="match status" value="1"/>
</dbReference>
<dbReference type="PANTHER" id="PTHR10194">
    <property type="entry name" value="RAS GTPASE-ACTIVATING PROTEINS"/>
    <property type="match status" value="1"/>
</dbReference>
<dbReference type="InterPro" id="IPR039360">
    <property type="entry name" value="Ras_GTPase"/>
</dbReference>
<feature type="compositionally biased region" description="Polar residues" evidence="3">
    <location>
        <begin position="883"/>
        <end position="894"/>
    </location>
</feature>
<evidence type="ECO:0000259" key="6">
    <source>
        <dbReference type="PROSITE" id="PS50018"/>
    </source>
</evidence>
<dbReference type="InterPro" id="IPR023152">
    <property type="entry name" value="RasGAP_CS"/>
</dbReference>
<feature type="compositionally biased region" description="Gly residues" evidence="3">
    <location>
        <begin position="240"/>
        <end position="252"/>
    </location>
</feature>
<feature type="compositionally biased region" description="Low complexity" evidence="3">
    <location>
        <begin position="938"/>
        <end position="962"/>
    </location>
</feature>
<keyword evidence="1" id="KW-0343">GTPase activation</keyword>
<feature type="compositionally biased region" description="Polar residues" evidence="3">
    <location>
        <begin position="1032"/>
        <end position="1048"/>
    </location>
</feature>
<feature type="coiled-coil region" evidence="2">
    <location>
        <begin position="1086"/>
        <end position="1113"/>
    </location>
</feature>
<feature type="compositionally biased region" description="Low complexity" evidence="3">
    <location>
        <begin position="257"/>
        <end position="266"/>
    </location>
</feature>
<dbReference type="PROSITE" id="PS50018">
    <property type="entry name" value="RAS_GTPASE_ACTIV_2"/>
    <property type="match status" value="1"/>
</dbReference>
<sequence length="1316" mass="148664">MTLAVIDVVNCFSQRRRYSFDSSWSYGYDQPSRKRTNTIDGVSYRRYDVKYPEKMTRFWHGDTTSWKRPVAPEVRRRLSRSCGHLHDITMNPRSRRFRKRPTKQELSRERATDVIHKDTCETLDRRGKPLAASAYNLTSSQAIAIDGPIEHNEAGSHLAPLTMRRSCHDISTPRTSSDKATEANIDFTTTGPQRIANFFSRPFRGIPLKRTKSVSKLEKVVQPYTLSRVDSQRSQENLLVGGGGGGGGGSGVAGRPSTASSSALLSKTALRSSRSHESLLNYNTTTSCVIDLGEDARLHPVHPSVLDVPNCFRVENTYYACRTPLERAKWIENLRRTMNPRRDAQRRVENALQLWVLEAKGVPAKRRYYCELCLDKTLYARTSSKPLIDNVFWGEHFDFTMLQKMDEVCINLYREGDPKKKKERSTLIGYILIAIEQLSSRHPVERWYTVTTTNESGNRLASALSTKSANQEQPAVRIKARWQSIGILPLRAYDDFLHYLSCNYLPLCNHLEPVLTVRAKEDLATALVRVLHKQKLANDFLCELVMSEVDSLDNDHLMFRGNSLATKAMEAYMKLIADEYLQTVLGDFVQNVLSSNDSCEVDPLKLNGASTSTLEKNRIHLTRMVEHAWDKIIGSTAAFPMELRMVFGSLRERLERQGRSSLADTLISSSIFLRYLCPAILSPSLFNLVTEYPSGTTARNLTLIAKTLQNLANFTKFGGKEHYMEFMNNFVEREWQRMKDFLRRISTGQSLRPPTEVIIDVGKDLSLLNTYLEEAWTPEVHERARISDKRLAELRDILMDLHEHHRRSAGANGILHSPMHQQNSSDYENSPQQILRPRNENVPAYRSTPPTGQATVLSRSRPAPHLYTNDDYVLSTAFQGSGRQLTRMSDETGTSSSHVSEKTSSSGDARDTDSETETVGLLSERTRARKARRRCDDSPPGSQPPSSGYHSNNQSSNSSSSSPIDRTTALSISNPAFNASSSMYSSSGFPDIHPGPSGIGYRRSSPPPYHSEIHNSYIHQPVYALPPDCDSQHSSLSGKTSLPRTNPRATRNSIMLRPTVIDVVPDDWDRSTGAREKNWNGLAYDQQQHLEIIEQQKRKIERLIRENEMLKRQMAATCPSLLQGKGERHSDASAESFDSLGSEGLRNAFRLSYASLQVITENLGTPLFAKSSVEESTAQTSAVDNISQSIDSTILVRLLRFYRCTGKLLGNNGRKIFWCPDGQGNLPYCPSPSDPDDHVYCCQFFTFGGDTYPSCCRFPMYTGIVYTLIISAVILFLLLLFLYCWFWPTSLLNERRMRQKRINRPNGFSRVNDSSL</sequence>
<dbReference type="SUPFAM" id="SSF48350">
    <property type="entry name" value="GTPase activation domain, GAP"/>
    <property type="match status" value="1"/>
</dbReference>
<proteinExistence type="predicted"/>
<dbReference type="Pfam" id="PF25321">
    <property type="entry name" value="PH_RASGAP"/>
    <property type="match status" value="1"/>
</dbReference>
<dbReference type="CDD" id="cd05136">
    <property type="entry name" value="RasGAP_DAB2IP"/>
    <property type="match status" value="1"/>
</dbReference>
<evidence type="ECO:0000256" key="4">
    <source>
        <dbReference type="SAM" id="Phobius"/>
    </source>
</evidence>
<dbReference type="Proteomes" id="UP001176961">
    <property type="component" value="Unassembled WGS sequence"/>
</dbReference>
<feature type="region of interest" description="Disordered" evidence="3">
    <location>
        <begin position="883"/>
        <end position="967"/>
    </location>
</feature>
<name>A0AA36HHS3_CYLNA</name>
<dbReference type="SMART" id="SM00323">
    <property type="entry name" value="RasGAP"/>
    <property type="match status" value="1"/>
</dbReference>
<accession>A0AA36HHS3</accession>
<feature type="domain" description="Ras-GAP" evidence="6">
    <location>
        <begin position="519"/>
        <end position="713"/>
    </location>
</feature>
<keyword evidence="2" id="KW-0175">Coiled coil</keyword>
<dbReference type="GO" id="GO:0005096">
    <property type="term" value="F:GTPase activator activity"/>
    <property type="evidence" value="ECO:0007669"/>
    <property type="project" value="UniProtKB-KW"/>
</dbReference>
<dbReference type="Gene3D" id="1.10.506.10">
    <property type="entry name" value="GTPase Activation - p120gap, domain 1"/>
    <property type="match status" value="2"/>
</dbReference>
<dbReference type="Gene3D" id="2.60.40.150">
    <property type="entry name" value="C2 domain"/>
    <property type="match status" value="1"/>
</dbReference>
<dbReference type="InterPro" id="IPR000008">
    <property type="entry name" value="C2_dom"/>
</dbReference>
<feature type="compositionally biased region" description="Polar residues" evidence="3">
    <location>
        <begin position="848"/>
        <end position="858"/>
    </location>
</feature>
<organism evidence="7 8">
    <name type="scientific">Cylicocyclus nassatus</name>
    <name type="common">Nematode worm</name>
    <dbReference type="NCBI Taxonomy" id="53992"/>
    <lineage>
        <taxon>Eukaryota</taxon>
        <taxon>Metazoa</taxon>
        <taxon>Ecdysozoa</taxon>
        <taxon>Nematoda</taxon>
        <taxon>Chromadorea</taxon>
        <taxon>Rhabditida</taxon>
        <taxon>Rhabditina</taxon>
        <taxon>Rhabditomorpha</taxon>
        <taxon>Strongyloidea</taxon>
        <taxon>Strongylidae</taxon>
        <taxon>Cylicocyclus</taxon>
    </lineage>
</organism>
<feature type="compositionally biased region" description="Polar residues" evidence="3">
    <location>
        <begin position="819"/>
        <end position="833"/>
    </location>
</feature>
<keyword evidence="8" id="KW-1185">Reference proteome</keyword>
<feature type="domain" description="C2" evidence="5">
    <location>
        <begin position="330"/>
        <end position="448"/>
    </location>
</feature>
<dbReference type="EMBL" id="CATQJL010000326">
    <property type="protein sequence ID" value="CAJ0610425.1"/>
    <property type="molecule type" value="Genomic_DNA"/>
</dbReference>
<evidence type="ECO:0000256" key="1">
    <source>
        <dbReference type="ARBA" id="ARBA00022468"/>
    </source>
</evidence>
<feature type="compositionally biased region" description="Low complexity" evidence="3">
    <location>
        <begin position="895"/>
        <end position="906"/>
    </location>
</feature>
<keyword evidence="4" id="KW-0812">Transmembrane</keyword>
<dbReference type="PANTHER" id="PTHR10194:SF60">
    <property type="entry name" value="RAS GTPASE-ACTIVATING PROTEIN RASKOL"/>
    <property type="match status" value="1"/>
</dbReference>
<feature type="region of interest" description="Disordered" evidence="3">
    <location>
        <begin position="813"/>
        <end position="860"/>
    </location>
</feature>